<protein>
    <submittedName>
        <fullName evidence="6">Chitinase</fullName>
        <ecNumber evidence="6">3.2.1.14</ecNumber>
    </submittedName>
</protein>
<evidence type="ECO:0000256" key="3">
    <source>
        <dbReference type="SAM" id="MobiDB-lite"/>
    </source>
</evidence>
<dbReference type="Gene3D" id="2.60.40.10">
    <property type="entry name" value="Immunoglobulins"/>
    <property type="match status" value="3"/>
</dbReference>
<keyword evidence="6" id="KW-0326">Glycosidase</keyword>
<dbReference type="GO" id="GO:0008843">
    <property type="term" value="F:endochitinase activity"/>
    <property type="evidence" value="ECO:0007669"/>
    <property type="project" value="UniProtKB-EC"/>
</dbReference>
<feature type="domain" description="SLH" evidence="5">
    <location>
        <begin position="1529"/>
        <end position="1592"/>
    </location>
</feature>
<dbReference type="EC" id="3.2.1.14" evidence="6"/>
<dbReference type="InterPro" id="IPR013783">
    <property type="entry name" value="Ig-like_fold"/>
</dbReference>
<dbReference type="Gene3D" id="2.130.10.80">
    <property type="entry name" value="Galactose oxidase/kelch, beta-propeller"/>
    <property type="match status" value="1"/>
</dbReference>
<feature type="compositionally biased region" description="Pro residues" evidence="3">
    <location>
        <begin position="1350"/>
        <end position="1404"/>
    </location>
</feature>
<keyword evidence="6" id="KW-0378">Hydrolase</keyword>
<feature type="compositionally biased region" description="Pro residues" evidence="3">
    <location>
        <begin position="1418"/>
        <end position="1430"/>
    </location>
</feature>
<evidence type="ECO:0000313" key="7">
    <source>
        <dbReference type="Proteomes" id="UP000234789"/>
    </source>
</evidence>
<dbReference type="InterPro" id="IPR037293">
    <property type="entry name" value="Gal_Oxidase_central_sf"/>
</dbReference>
<evidence type="ECO:0000256" key="1">
    <source>
        <dbReference type="ARBA" id="ARBA00022441"/>
    </source>
</evidence>
<dbReference type="Pfam" id="PF12733">
    <property type="entry name" value="Cadherin-like"/>
    <property type="match status" value="1"/>
</dbReference>
<evidence type="ECO:0000256" key="4">
    <source>
        <dbReference type="SAM" id="SignalP"/>
    </source>
</evidence>
<evidence type="ECO:0000256" key="2">
    <source>
        <dbReference type="ARBA" id="ARBA00022737"/>
    </source>
</evidence>
<feature type="signal peptide" evidence="4">
    <location>
        <begin position="1"/>
        <end position="29"/>
    </location>
</feature>
<keyword evidence="4" id="KW-0732">Signal</keyword>
<dbReference type="SUPFAM" id="SSF117281">
    <property type="entry name" value="Kelch motif"/>
    <property type="match status" value="1"/>
</dbReference>
<feature type="domain" description="SLH" evidence="5">
    <location>
        <begin position="1596"/>
        <end position="1658"/>
    </location>
</feature>
<dbReference type="Proteomes" id="UP000234789">
    <property type="component" value="Unassembled WGS sequence"/>
</dbReference>
<dbReference type="Pfam" id="PF19077">
    <property type="entry name" value="Big_13"/>
    <property type="match status" value="3"/>
</dbReference>
<keyword evidence="1" id="KW-0880">Kelch repeat</keyword>
<dbReference type="EMBL" id="NFEZ01000004">
    <property type="protein sequence ID" value="PLT44548.1"/>
    <property type="molecule type" value="Genomic_DNA"/>
</dbReference>
<dbReference type="InterPro" id="IPR015915">
    <property type="entry name" value="Kelch-typ_b-propeller"/>
</dbReference>
<evidence type="ECO:0000259" key="5">
    <source>
        <dbReference type="PROSITE" id="PS51272"/>
    </source>
</evidence>
<proteinExistence type="predicted"/>
<dbReference type="Gene3D" id="2.120.10.80">
    <property type="entry name" value="Kelch-type beta propeller"/>
    <property type="match status" value="1"/>
</dbReference>
<accession>A0A2N5N2I5</accession>
<dbReference type="InterPro" id="IPR025883">
    <property type="entry name" value="Cadherin-like_domain"/>
</dbReference>
<dbReference type="NCBIfam" id="NF047446">
    <property type="entry name" value="barrel_OmpL47"/>
    <property type="match status" value="7"/>
</dbReference>
<dbReference type="PROSITE" id="PS51272">
    <property type="entry name" value="SLH"/>
    <property type="match status" value="3"/>
</dbReference>
<dbReference type="InterPro" id="IPR001119">
    <property type="entry name" value="SLH_dom"/>
</dbReference>
<dbReference type="PRINTS" id="PR01217">
    <property type="entry name" value="PRICHEXTENSN"/>
</dbReference>
<dbReference type="PANTHER" id="PTHR45632:SF3">
    <property type="entry name" value="KELCH-LIKE PROTEIN 32"/>
    <property type="match status" value="1"/>
</dbReference>
<dbReference type="NCBIfam" id="NF033510">
    <property type="entry name" value="Ca_tandemer"/>
    <property type="match status" value="2"/>
</dbReference>
<sequence length="1658" mass="168526">MRRRKRRPGLLALAIAAAAGLAWGGQAAAAVKMEVLPPTSDFPAALSGIRASSARGGSEIVATGGQHASNNGFAPSSYRFDPRTLTWSPFGSPLQLAYHQQSELSGGSVLVTGGNSFRDRIGYVYTDEARLYNPATGLWTSAAPLPKTMLGNAQSTLRDGRAMIAGGSNEIYSAGRSETYDDVYLYDPARDAWSEGSPLPIPVYGAAQSTLKDGRVLLTGGLSGYAYSFNSYLYDPALDGWSKTASLPYDGWDIYFRHAQLTLDNGLVLVMGNRNFSLYDPSTGKWSLDSPNVGRLSNASLVQAGGKVFVIGGYNEDTYELSRKVYQLTFDFELPTSPVLSGAPGGWTNAGEVTVSVVPGTDGESGVARTEYRLSGATVQDWTEVPAEGTFVITAEGQTTVEARTIDQTGNASPLASSIVRIDRTAPGAPTVTPGAAGWSNAASVSVTVAAGADSGGSGVSRTEYRLTGATTRVWTAYSGGPVAVSAEGETTVEARTVDGAGNVGPSSSAVVRIDRTAPGAPTVTPSAAGWSNAASVSVTVAAGADSGGSGVSRTEYRLTGATTRSWTAYSGGPVAVSAEGETTVEARTVDGAGNVSSAGTGTVRIDRTAPGAPTVTPSAAGWSNAASVSVTVAAGADSGGSGVSRTEYRLTGATTRIWTAYSGGPVAVSAEGETTVEARTVDGAGNAGPSSSAVVRIDRTAPGAPTVTPGAAGWSNAASVSVTVAAGADSGGSGVSRTEYRLTGATTRVWTAYSGGPVAVSAEGETTVEARTVDGAGNAGPSSSAVVRIDRTAPGIATISQSVVGWTREAEVQVSIAPGTDAASGVARVEYRLTAATVQDWTTYTGPFAVTAPGQTTVHARTVDRAGNVGSLVLEPILIDRAAPTAPTVTPSAVGWTNAASVSVTVAAGTDSGGSGVSRTEYRLTGATMLGWTTYSGPLTVSAEGETTIEARTVDRAGNTSPAASAVVKIDRTAPAAPQLQSPADGASLNTGEIVLEGIAEPMAIVQVTVSGELWGEDAADAEGRWSLAAPAALADGSYSVVLHAADALGNRSGPSAARSFSVDMEAPAAPIVLDPDPDAWLPAAPASFSGTAEPGARVTVLLNDTVVGVTYAVYNGIPGAWSLPAPSPLADGTYRLSAVAADAAGNASPESEPSAWTVDTRPPDAPSILLPAADSSSSIARPLLSGVAESFAQVRLYLDGESIGTIKADEAGSWRYVPDRSLELGTYAVQAQAVDRAGHASPLSVPLRFTVVSGNSGLRALAVTGLKLNETVTETTYRYTANAPFEMEEAYIEAEPAHAGASVRLEIGGAPAPNPLLLRVGEQTVSLVVTAEDGTTVQAYELTIYRAEPPPTPEPPATPTPEPPKTPTPEPPATPTPEVPATPTPEPTGTPTPEPPATPSPEQPGTSAPPATATPSPQPVPTEPPDTPAPSTAPAGPAEPTPGGMPAETPAPPRCASGNAAPFTDLKGHWASQAIAEAFGCGIVSGFADGTFRPNNGLTRAQFAVMLLNALEPLPDGAGPRSGADVAASFRDAARIPDWALQAVGEARARGIVRGYEDGTFRPDAVVTRAEMLVMAGNALRLEPLAQEAAASALRNVADRSRIPAWAAGYVSAAIARGLAGGRPDGSFGPAAAATRAEAAVLLMRMMDARDGSPSL</sequence>
<dbReference type="Pfam" id="PF00395">
    <property type="entry name" value="SLH"/>
    <property type="match status" value="3"/>
</dbReference>
<dbReference type="SMART" id="SM00612">
    <property type="entry name" value="Kelch"/>
    <property type="match status" value="2"/>
</dbReference>
<gene>
    <name evidence="6" type="ORF">B8V81_2979</name>
</gene>
<keyword evidence="7" id="KW-1185">Reference proteome</keyword>
<keyword evidence="2" id="KW-0677">Repeat</keyword>
<dbReference type="InterPro" id="IPR044016">
    <property type="entry name" value="Big_13"/>
</dbReference>
<dbReference type="PANTHER" id="PTHR45632">
    <property type="entry name" value="LD33804P"/>
    <property type="match status" value="1"/>
</dbReference>
<comment type="caution">
    <text evidence="6">The sequence shown here is derived from an EMBL/GenBank/DDBJ whole genome shotgun (WGS) entry which is preliminary data.</text>
</comment>
<feature type="compositionally biased region" description="Low complexity" evidence="3">
    <location>
        <begin position="1405"/>
        <end position="1417"/>
    </location>
</feature>
<name>A0A2N5N2I5_9BACL</name>
<reference evidence="6 7" key="1">
    <citation type="submission" date="2017-05" db="EMBL/GenBank/DDBJ databases">
        <title>Functional genome analysis of Paenibacillus pasadenensis strain R16: insights on endophytic life style and antifungal activity.</title>
        <authorList>
            <person name="Passera A."/>
            <person name="Marcolungo L."/>
            <person name="Casati P."/>
            <person name="Brasca M."/>
            <person name="Quaglino F."/>
            <person name="Delledonne M."/>
        </authorList>
    </citation>
    <scope>NUCLEOTIDE SEQUENCE [LARGE SCALE GENOMIC DNA]</scope>
    <source>
        <strain evidence="6 7">R16</strain>
    </source>
</reference>
<dbReference type="InterPro" id="IPR006652">
    <property type="entry name" value="Kelch_1"/>
</dbReference>
<dbReference type="InterPro" id="IPR058094">
    <property type="entry name" value="Ig-like_OmpL47-like"/>
</dbReference>
<feature type="chain" id="PRO_5014646003" evidence="4">
    <location>
        <begin position="30"/>
        <end position="1658"/>
    </location>
</feature>
<evidence type="ECO:0000313" key="6">
    <source>
        <dbReference type="EMBL" id="PLT44548.1"/>
    </source>
</evidence>
<feature type="domain" description="SLH" evidence="5">
    <location>
        <begin position="1460"/>
        <end position="1523"/>
    </location>
</feature>
<dbReference type="RefSeq" id="WP_101808621.1">
    <property type="nucleotide sequence ID" value="NZ_NFEZ01000004.1"/>
</dbReference>
<organism evidence="6 7">
    <name type="scientific">Paenibacillus pasadenensis</name>
    <dbReference type="NCBI Taxonomy" id="217090"/>
    <lineage>
        <taxon>Bacteria</taxon>
        <taxon>Bacillati</taxon>
        <taxon>Bacillota</taxon>
        <taxon>Bacilli</taxon>
        <taxon>Bacillales</taxon>
        <taxon>Paenibacillaceae</taxon>
        <taxon>Paenibacillus</taxon>
    </lineage>
</organism>
<feature type="compositionally biased region" description="Low complexity" evidence="3">
    <location>
        <begin position="1431"/>
        <end position="1450"/>
    </location>
</feature>
<feature type="region of interest" description="Disordered" evidence="3">
    <location>
        <begin position="1349"/>
        <end position="1462"/>
    </location>
</feature>